<proteinExistence type="predicted"/>
<feature type="transmembrane region" description="Helical" evidence="2">
    <location>
        <begin position="12"/>
        <end position="31"/>
    </location>
</feature>
<feature type="compositionally biased region" description="Gly residues" evidence="1">
    <location>
        <begin position="129"/>
        <end position="159"/>
    </location>
</feature>
<keyword evidence="2" id="KW-1133">Transmembrane helix</keyword>
<protein>
    <submittedName>
        <fullName evidence="3">Uncharacterized protein</fullName>
    </submittedName>
</protein>
<keyword evidence="2" id="KW-0472">Membrane</keyword>
<organism evidence="3 4">
    <name type="scientific">Glossina brevipalpis</name>
    <dbReference type="NCBI Taxonomy" id="37001"/>
    <lineage>
        <taxon>Eukaryota</taxon>
        <taxon>Metazoa</taxon>
        <taxon>Ecdysozoa</taxon>
        <taxon>Arthropoda</taxon>
        <taxon>Hexapoda</taxon>
        <taxon>Insecta</taxon>
        <taxon>Pterygota</taxon>
        <taxon>Neoptera</taxon>
        <taxon>Endopterygota</taxon>
        <taxon>Diptera</taxon>
        <taxon>Brachycera</taxon>
        <taxon>Muscomorpha</taxon>
        <taxon>Hippoboscoidea</taxon>
        <taxon>Glossinidae</taxon>
        <taxon>Glossina</taxon>
    </lineage>
</organism>
<evidence type="ECO:0000313" key="3">
    <source>
        <dbReference type="EnsemblMetazoa" id="GBRI042374-PA"/>
    </source>
</evidence>
<name>A0A1A9X2X8_9MUSC</name>
<accession>A0A1A9X2X8</accession>
<keyword evidence="2" id="KW-0812">Transmembrane</keyword>
<evidence type="ECO:0000313" key="4">
    <source>
        <dbReference type="Proteomes" id="UP000091820"/>
    </source>
</evidence>
<dbReference type="STRING" id="37001.A0A1A9X2X8"/>
<dbReference type="AlphaFoldDB" id="A0A1A9X2X8"/>
<dbReference type="EnsemblMetazoa" id="GBRI042374-RA">
    <property type="protein sequence ID" value="GBRI042374-PA"/>
    <property type="gene ID" value="GBRI042374"/>
</dbReference>
<reference evidence="4" key="1">
    <citation type="submission" date="2014-03" db="EMBL/GenBank/DDBJ databases">
        <authorList>
            <person name="Aksoy S."/>
            <person name="Warren W."/>
            <person name="Wilson R.K."/>
        </authorList>
    </citation>
    <scope>NUCLEOTIDE SEQUENCE [LARGE SCALE GENOMIC DNA]</scope>
    <source>
        <strain evidence="4">IAEA</strain>
    </source>
</reference>
<reference evidence="3" key="2">
    <citation type="submission" date="2020-05" db="UniProtKB">
        <authorList>
            <consortium name="EnsemblMetazoa"/>
        </authorList>
    </citation>
    <scope>IDENTIFICATION</scope>
    <source>
        <strain evidence="3">IAEA</strain>
    </source>
</reference>
<dbReference type="Proteomes" id="UP000091820">
    <property type="component" value="Unassembled WGS sequence"/>
</dbReference>
<dbReference type="VEuPathDB" id="VectorBase:GBRI042374"/>
<evidence type="ECO:0000256" key="2">
    <source>
        <dbReference type="SAM" id="Phobius"/>
    </source>
</evidence>
<feature type="region of interest" description="Disordered" evidence="1">
    <location>
        <begin position="129"/>
        <end position="195"/>
    </location>
</feature>
<evidence type="ECO:0000256" key="1">
    <source>
        <dbReference type="SAM" id="MobiDB-lite"/>
    </source>
</evidence>
<sequence>MIIGKKATVAPLGGRSGTWACTLLLIIVGFGRRHRREVLFRLLIANSVCSGCGGFGGGCRDLLLCVNIILWISRHKRRLRIDDRRGGRYPGTCNADSLGSEGYFGLGFLSGIIGTESIDSPKLGVFGPGLDGAGGPGRLGPGGPGGPGRVGPGGPGRGPLGPPGPPGPPGPLGPPGPPGPTPPPLPCPPKPPAPP</sequence>
<feature type="compositionally biased region" description="Pro residues" evidence="1">
    <location>
        <begin position="160"/>
        <end position="195"/>
    </location>
</feature>
<keyword evidence="4" id="KW-1185">Reference proteome</keyword>